<name>A0ABR1IZS6_9AGAR</name>
<protein>
    <submittedName>
        <fullName evidence="1">Uncharacterized protein</fullName>
    </submittedName>
</protein>
<evidence type="ECO:0000313" key="2">
    <source>
        <dbReference type="Proteomes" id="UP001498398"/>
    </source>
</evidence>
<gene>
    <name evidence="1" type="ORF">VKT23_014652</name>
</gene>
<accession>A0ABR1IZS6</accession>
<organism evidence="1 2">
    <name type="scientific">Marasmiellus scandens</name>
    <dbReference type="NCBI Taxonomy" id="2682957"/>
    <lineage>
        <taxon>Eukaryota</taxon>
        <taxon>Fungi</taxon>
        <taxon>Dikarya</taxon>
        <taxon>Basidiomycota</taxon>
        <taxon>Agaricomycotina</taxon>
        <taxon>Agaricomycetes</taxon>
        <taxon>Agaricomycetidae</taxon>
        <taxon>Agaricales</taxon>
        <taxon>Marasmiineae</taxon>
        <taxon>Omphalotaceae</taxon>
        <taxon>Marasmiellus</taxon>
    </lineage>
</organism>
<keyword evidence="2" id="KW-1185">Reference proteome</keyword>
<proteinExistence type="predicted"/>
<reference evidence="1 2" key="1">
    <citation type="submission" date="2024-01" db="EMBL/GenBank/DDBJ databases">
        <title>A draft genome for the cacao thread blight pathogen Marasmiellus scandens.</title>
        <authorList>
            <person name="Baruah I.K."/>
            <person name="Leung J."/>
            <person name="Bukari Y."/>
            <person name="Amoako-Attah I."/>
            <person name="Meinhardt L.W."/>
            <person name="Bailey B.A."/>
            <person name="Cohen S.P."/>
        </authorList>
    </citation>
    <scope>NUCLEOTIDE SEQUENCE [LARGE SCALE GENOMIC DNA]</scope>
    <source>
        <strain evidence="1 2">GH-19</strain>
    </source>
</reference>
<evidence type="ECO:0000313" key="1">
    <source>
        <dbReference type="EMBL" id="KAK7446029.1"/>
    </source>
</evidence>
<dbReference type="EMBL" id="JBANRG010000045">
    <property type="protein sequence ID" value="KAK7446029.1"/>
    <property type="molecule type" value="Genomic_DNA"/>
</dbReference>
<dbReference type="Proteomes" id="UP001498398">
    <property type="component" value="Unassembled WGS sequence"/>
</dbReference>
<comment type="caution">
    <text evidence="1">The sequence shown here is derived from an EMBL/GenBank/DDBJ whole genome shotgun (WGS) entry which is preliminary data.</text>
</comment>
<sequence>MSVRLLTLPQRSLEDAFDLGSEDLVYPPSPIAAPIEHPMEGQYVFDGQILTRLQSKDLIPAALSDLSKLLSEYMTGVPDDAFLIIQNPDDPDKTIEKIQATFIRELCAAY</sequence>